<organism evidence="2 3">
    <name type="scientific">Prorocentrum cordatum</name>
    <dbReference type="NCBI Taxonomy" id="2364126"/>
    <lineage>
        <taxon>Eukaryota</taxon>
        <taxon>Sar</taxon>
        <taxon>Alveolata</taxon>
        <taxon>Dinophyceae</taxon>
        <taxon>Prorocentrales</taxon>
        <taxon>Prorocentraceae</taxon>
        <taxon>Prorocentrum</taxon>
    </lineage>
</organism>
<evidence type="ECO:0000256" key="1">
    <source>
        <dbReference type="SAM" id="MobiDB-lite"/>
    </source>
</evidence>
<keyword evidence="3" id="KW-1185">Reference proteome</keyword>
<gene>
    <name evidence="2" type="ORF">PCOR1329_LOCUS66348</name>
</gene>
<comment type="caution">
    <text evidence="2">The sequence shown here is derived from an EMBL/GenBank/DDBJ whole genome shotgun (WGS) entry which is preliminary data.</text>
</comment>
<name>A0ABN9WGZ0_9DINO</name>
<evidence type="ECO:0000313" key="3">
    <source>
        <dbReference type="Proteomes" id="UP001189429"/>
    </source>
</evidence>
<feature type="region of interest" description="Disordered" evidence="1">
    <location>
        <begin position="680"/>
        <end position="708"/>
    </location>
</feature>
<sequence length="708" mass="75367">MSQIVRVALFAVEIILRFYVPHSSDAARELLLASRTCDPAAARREFAASRAAAALSAAAADDAEDEDFAVGSADMLTWPSQRTVNVMACLPKPDGITRLIALVSTLVRVWAWARPPLPRHWIRQHPSECVFSLRRGYSAVDSAYSRNIMAEVAHLLGESSITSILDLHKAFNSVLPGPLPEEARLQRLGTEAAPRSLMDDLALQWAGEDSGAGRLALHRAAADFLADAVPLGTEAKASGRALAASATTPTSGAGAHSVTLHPAARRDQCMGPRLDLTILPEAKCCDVCSDGRLPLVRLQRAWRAVERSWLDSKPTRAGLRGPSAAAWISVFRIDWTMQSSLILVTGLGDMTELLQTPPQDAAPLVRDGVHCWQGRQILSHHDSTPAGATLRPLAMRRVLASPRAALVGARAGQLRKLWARASWDLAKRHEMGHLAGPHCQFCPGQVRERMMNGVSAGLGDQGYDRVGLVVGFPLVPDFPQPATGAEVHFCGDGSLRARWRSTVACSAVAALATTVWARASQARLVGGPHEHRELAHPCHLRRLARATTGGGRAERRAFLATLLLAALAAADAAAHPGPAPALFRGAAAPVLLLQPRALFGSREAAAAERLHAAAASARARVLRAAAAALEAEAAARAAAERALFWALLEPRGDPEADDLDGEAVAPGAVALADEAVPLRVERAPEGGRPGADDEALAERLSAWSRERR</sequence>
<evidence type="ECO:0000313" key="2">
    <source>
        <dbReference type="EMBL" id="CAK0884386.1"/>
    </source>
</evidence>
<reference evidence="2" key="1">
    <citation type="submission" date="2023-10" db="EMBL/GenBank/DDBJ databases">
        <authorList>
            <person name="Chen Y."/>
            <person name="Shah S."/>
            <person name="Dougan E. K."/>
            <person name="Thang M."/>
            <person name="Chan C."/>
        </authorList>
    </citation>
    <scope>NUCLEOTIDE SEQUENCE [LARGE SCALE GENOMIC DNA]</scope>
</reference>
<proteinExistence type="predicted"/>
<accession>A0ABN9WGZ0</accession>
<dbReference type="EMBL" id="CAUYUJ010018538">
    <property type="protein sequence ID" value="CAK0884386.1"/>
    <property type="molecule type" value="Genomic_DNA"/>
</dbReference>
<protein>
    <submittedName>
        <fullName evidence="2">Uncharacterized protein</fullName>
    </submittedName>
</protein>
<dbReference type="Proteomes" id="UP001189429">
    <property type="component" value="Unassembled WGS sequence"/>
</dbReference>